<dbReference type="SMART" id="SM00342">
    <property type="entry name" value="HTH_ARAC"/>
    <property type="match status" value="1"/>
</dbReference>
<evidence type="ECO:0000256" key="2">
    <source>
        <dbReference type="ARBA" id="ARBA00023125"/>
    </source>
</evidence>
<evidence type="ECO:0000313" key="6">
    <source>
        <dbReference type="Proteomes" id="UP001059950"/>
    </source>
</evidence>
<dbReference type="Proteomes" id="UP001059950">
    <property type="component" value="Chromosome"/>
</dbReference>
<keyword evidence="1" id="KW-0805">Transcription regulation</keyword>
<sequence length="348" mass="38305">MADSIIKRDFSKTISNTNKVFLKDNDDQQKLVKVGFVLLENFSMVAFTGAVDVLVTANLVLPGKAFDYMTLGINSRMVTSDLGIDIATGGTVETLPIQHRNELDILIICGGFRCSLEPNAKLTTCLKAADKLGITLGGLWNGAVALAHAGLLDNMECAAHPDNHAYMRERFPNLKVSGNTLVVGNKRASCAGPVSALEMMLKLIGQLQGDAVVRAVREILSCDQVAENQDSVPLQVGDNPTFPEPLRNIIELMRNNIEEPLNLEELSECMTISRRQMERLFQTHLDTSPSRYYLELRITHARRLLLQSNESITNVSLACGFVSTSHFSNCFKDYFGLSPSAARQKINT</sequence>
<dbReference type="InterPro" id="IPR009057">
    <property type="entry name" value="Homeodomain-like_sf"/>
</dbReference>
<gene>
    <name evidence="5" type="ORF">KDX31_12105</name>
</gene>
<keyword evidence="3" id="KW-0804">Transcription</keyword>
<proteinExistence type="predicted"/>
<dbReference type="EMBL" id="CP073344">
    <property type="protein sequence ID" value="UTW02102.1"/>
    <property type="molecule type" value="Genomic_DNA"/>
</dbReference>
<name>A0ABY5GS28_9GAMM</name>
<reference evidence="5" key="1">
    <citation type="submission" date="2021-04" db="EMBL/GenBank/DDBJ databases">
        <title>Oceanospirillales bacteria with DddD are important DMSP degraders in coastal seawater.</title>
        <authorList>
            <person name="Liu J."/>
        </authorList>
    </citation>
    <scope>NUCLEOTIDE SEQUENCE</scope>
    <source>
        <strain evidence="5">GY6</strain>
    </source>
</reference>
<dbReference type="InterPro" id="IPR029062">
    <property type="entry name" value="Class_I_gatase-like"/>
</dbReference>
<evidence type="ECO:0000259" key="4">
    <source>
        <dbReference type="PROSITE" id="PS01124"/>
    </source>
</evidence>
<accession>A0ABY5GS28</accession>
<dbReference type="PROSITE" id="PS00041">
    <property type="entry name" value="HTH_ARAC_FAMILY_1"/>
    <property type="match status" value="1"/>
</dbReference>
<dbReference type="InterPro" id="IPR018062">
    <property type="entry name" value="HTH_AraC-typ_CS"/>
</dbReference>
<protein>
    <submittedName>
        <fullName evidence="5">GlxA family transcriptional regulator</fullName>
    </submittedName>
</protein>
<dbReference type="InterPro" id="IPR018060">
    <property type="entry name" value="HTH_AraC"/>
</dbReference>
<dbReference type="Pfam" id="PF01965">
    <property type="entry name" value="DJ-1_PfpI"/>
    <property type="match status" value="1"/>
</dbReference>
<dbReference type="PROSITE" id="PS01124">
    <property type="entry name" value="HTH_ARAC_FAMILY_2"/>
    <property type="match status" value="1"/>
</dbReference>
<dbReference type="PANTHER" id="PTHR43280">
    <property type="entry name" value="ARAC-FAMILY TRANSCRIPTIONAL REGULATOR"/>
    <property type="match status" value="1"/>
</dbReference>
<organism evidence="5 6">
    <name type="scientific">Amphritea atlantica</name>
    <dbReference type="NCBI Taxonomy" id="355243"/>
    <lineage>
        <taxon>Bacteria</taxon>
        <taxon>Pseudomonadati</taxon>
        <taxon>Pseudomonadota</taxon>
        <taxon>Gammaproteobacteria</taxon>
        <taxon>Oceanospirillales</taxon>
        <taxon>Oceanospirillaceae</taxon>
        <taxon>Amphritea</taxon>
    </lineage>
</organism>
<feature type="domain" description="HTH araC/xylS-type" evidence="4">
    <location>
        <begin position="247"/>
        <end position="345"/>
    </location>
</feature>
<dbReference type="InterPro" id="IPR002818">
    <property type="entry name" value="DJ-1/PfpI"/>
</dbReference>
<dbReference type="PRINTS" id="PR00032">
    <property type="entry name" value="HTHARAC"/>
</dbReference>
<dbReference type="Gene3D" id="1.10.10.60">
    <property type="entry name" value="Homeodomain-like"/>
    <property type="match status" value="1"/>
</dbReference>
<dbReference type="PANTHER" id="PTHR43280:SF28">
    <property type="entry name" value="HTH-TYPE TRANSCRIPTIONAL ACTIVATOR RHAS"/>
    <property type="match status" value="1"/>
</dbReference>
<dbReference type="SUPFAM" id="SSF46689">
    <property type="entry name" value="Homeodomain-like"/>
    <property type="match status" value="2"/>
</dbReference>
<evidence type="ECO:0000256" key="3">
    <source>
        <dbReference type="ARBA" id="ARBA00023163"/>
    </source>
</evidence>
<evidence type="ECO:0000256" key="1">
    <source>
        <dbReference type="ARBA" id="ARBA00023015"/>
    </source>
</evidence>
<evidence type="ECO:0000313" key="5">
    <source>
        <dbReference type="EMBL" id="UTW02102.1"/>
    </source>
</evidence>
<dbReference type="Pfam" id="PF12833">
    <property type="entry name" value="HTH_18"/>
    <property type="match status" value="1"/>
</dbReference>
<keyword evidence="6" id="KW-1185">Reference proteome</keyword>
<keyword evidence="2" id="KW-0238">DNA-binding</keyword>
<dbReference type="CDD" id="cd03136">
    <property type="entry name" value="GATase1_AraC_ArgR_like"/>
    <property type="match status" value="1"/>
</dbReference>
<dbReference type="SUPFAM" id="SSF52317">
    <property type="entry name" value="Class I glutamine amidotransferase-like"/>
    <property type="match status" value="1"/>
</dbReference>
<dbReference type="Gene3D" id="3.40.50.880">
    <property type="match status" value="1"/>
</dbReference>
<dbReference type="InterPro" id="IPR020449">
    <property type="entry name" value="Tscrpt_reg_AraC-type_HTH"/>
</dbReference>